<dbReference type="Pfam" id="PF00589">
    <property type="entry name" value="Phage_integrase"/>
    <property type="match status" value="1"/>
</dbReference>
<feature type="region of interest" description="Disordered" evidence="2">
    <location>
        <begin position="1"/>
        <end position="52"/>
    </location>
</feature>
<dbReference type="GO" id="GO:0006310">
    <property type="term" value="P:DNA recombination"/>
    <property type="evidence" value="ECO:0007669"/>
    <property type="project" value="UniProtKB-KW"/>
</dbReference>
<accession>A0A243RRY2</accession>
<dbReference type="InterPro" id="IPR002104">
    <property type="entry name" value="Integrase_catalytic"/>
</dbReference>
<reference evidence="4 5" key="1">
    <citation type="submission" date="2017-05" db="EMBL/GenBank/DDBJ databases">
        <title>Biotechnological potential of actinobacteria isolated from South African environments.</title>
        <authorList>
            <person name="Le Roes-Hill M."/>
            <person name="Prins A."/>
            <person name="Durrell K.A."/>
        </authorList>
    </citation>
    <scope>NUCLEOTIDE SEQUENCE [LARGE SCALE GENOMIC DNA]</scope>
    <source>
        <strain evidence="4">M26</strain>
    </source>
</reference>
<feature type="compositionally biased region" description="Basic residues" evidence="2">
    <location>
        <begin position="1"/>
        <end position="15"/>
    </location>
</feature>
<evidence type="ECO:0000259" key="3">
    <source>
        <dbReference type="PROSITE" id="PS51898"/>
    </source>
</evidence>
<evidence type="ECO:0000313" key="5">
    <source>
        <dbReference type="Proteomes" id="UP000194761"/>
    </source>
</evidence>
<evidence type="ECO:0000256" key="2">
    <source>
        <dbReference type="SAM" id="MobiDB-lite"/>
    </source>
</evidence>
<sequence length="130" mass="14330">MPRPSPFRRHLRHAPRPQALPAPPEEPHPKARGRLTNTIGTPPTIGTPIEPGNLSTRWRVARKRAGLDWLRLHDLRHACASFLLASGASPRTVMKTLGHSQIGLTVNTYTHVLPDIERAAVDALAKRLLG</sequence>
<evidence type="ECO:0000313" key="4">
    <source>
        <dbReference type="EMBL" id="OUC97762.1"/>
    </source>
</evidence>
<keyword evidence="5" id="KW-1185">Reference proteome</keyword>
<dbReference type="InterPro" id="IPR013762">
    <property type="entry name" value="Integrase-like_cat_sf"/>
</dbReference>
<dbReference type="GO" id="GO:0015074">
    <property type="term" value="P:DNA integration"/>
    <property type="evidence" value="ECO:0007669"/>
    <property type="project" value="InterPro"/>
</dbReference>
<dbReference type="Gene3D" id="1.10.443.10">
    <property type="entry name" value="Intergrase catalytic core"/>
    <property type="match status" value="1"/>
</dbReference>
<dbReference type="InterPro" id="IPR011010">
    <property type="entry name" value="DNA_brk_join_enz"/>
</dbReference>
<proteinExistence type="predicted"/>
<protein>
    <recommendedName>
        <fullName evidence="3">Tyr recombinase domain-containing protein</fullName>
    </recommendedName>
</protein>
<evidence type="ECO:0000256" key="1">
    <source>
        <dbReference type="ARBA" id="ARBA00023172"/>
    </source>
</evidence>
<dbReference type="GO" id="GO:0003677">
    <property type="term" value="F:DNA binding"/>
    <property type="evidence" value="ECO:0007669"/>
    <property type="project" value="InterPro"/>
</dbReference>
<name>A0A243RRY2_9ACTN</name>
<feature type="domain" description="Tyr recombinase" evidence="3">
    <location>
        <begin position="1"/>
        <end position="122"/>
    </location>
</feature>
<feature type="compositionally biased region" description="Low complexity" evidence="2">
    <location>
        <begin position="38"/>
        <end position="52"/>
    </location>
</feature>
<dbReference type="AlphaFoldDB" id="A0A243RRY2"/>
<dbReference type="EMBL" id="NGFP01000031">
    <property type="protein sequence ID" value="OUC97762.1"/>
    <property type="molecule type" value="Genomic_DNA"/>
</dbReference>
<comment type="caution">
    <text evidence="4">The sequence shown here is derived from an EMBL/GenBank/DDBJ whole genome shotgun (WGS) entry which is preliminary data.</text>
</comment>
<organism evidence="4 5">
    <name type="scientific">Streptosporangium minutum</name>
    <dbReference type="NCBI Taxonomy" id="569862"/>
    <lineage>
        <taxon>Bacteria</taxon>
        <taxon>Bacillati</taxon>
        <taxon>Actinomycetota</taxon>
        <taxon>Actinomycetes</taxon>
        <taxon>Streptosporangiales</taxon>
        <taxon>Streptosporangiaceae</taxon>
        <taxon>Streptosporangium</taxon>
    </lineage>
</organism>
<dbReference type="PROSITE" id="PS51898">
    <property type="entry name" value="TYR_RECOMBINASE"/>
    <property type="match status" value="1"/>
</dbReference>
<keyword evidence="1" id="KW-0233">DNA recombination</keyword>
<dbReference type="Proteomes" id="UP000194761">
    <property type="component" value="Unassembled WGS sequence"/>
</dbReference>
<gene>
    <name evidence="4" type="ORF">CA984_09525</name>
</gene>
<dbReference type="SUPFAM" id="SSF56349">
    <property type="entry name" value="DNA breaking-rejoining enzymes"/>
    <property type="match status" value="1"/>
</dbReference>